<name>A0A0A9A271_ARUDO</name>
<accession>A0A0A9A271</accession>
<reference evidence="1" key="1">
    <citation type="submission" date="2014-09" db="EMBL/GenBank/DDBJ databases">
        <authorList>
            <person name="Magalhaes I.L.F."/>
            <person name="Oliveira U."/>
            <person name="Santos F.R."/>
            <person name="Vidigal T.H.D.A."/>
            <person name="Brescovit A.D."/>
            <person name="Santos A.J."/>
        </authorList>
    </citation>
    <scope>NUCLEOTIDE SEQUENCE</scope>
    <source>
        <tissue evidence="1">Shoot tissue taken approximately 20 cm above the soil surface</tissue>
    </source>
</reference>
<organism evidence="1">
    <name type="scientific">Arundo donax</name>
    <name type="common">Giant reed</name>
    <name type="synonym">Donax arundinaceus</name>
    <dbReference type="NCBI Taxonomy" id="35708"/>
    <lineage>
        <taxon>Eukaryota</taxon>
        <taxon>Viridiplantae</taxon>
        <taxon>Streptophyta</taxon>
        <taxon>Embryophyta</taxon>
        <taxon>Tracheophyta</taxon>
        <taxon>Spermatophyta</taxon>
        <taxon>Magnoliopsida</taxon>
        <taxon>Liliopsida</taxon>
        <taxon>Poales</taxon>
        <taxon>Poaceae</taxon>
        <taxon>PACMAD clade</taxon>
        <taxon>Arundinoideae</taxon>
        <taxon>Arundineae</taxon>
        <taxon>Arundo</taxon>
    </lineage>
</organism>
<proteinExistence type="predicted"/>
<reference evidence="1" key="2">
    <citation type="journal article" date="2015" name="Data Brief">
        <title>Shoot transcriptome of the giant reed, Arundo donax.</title>
        <authorList>
            <person name="Barrero R.A."/>
            <person name="Guerrero F.D."/>
            <person name="Moolhuijzen P."/>
            <person name="Goolsby J.A."/>
            <person name="Tidwell J."/>
            <person name="Bellgard S.E."/>
            <person name="Bellgard M.I."/>
        </authorList>
    </citation>
    <scope>NUCLEOTIDE SEQUENCE</scope>
    <source>
        <tissue evidence="1">Shoot tissue taken approximately 20 cm above the soil surface</tissue>
    </source>
</reference>
<sequence length="36" mass="3982">MESSYKCCACNYACMVCLARGHLLMSVSLSLSCQQF</sequence>
<dbReference type="AlphaFoldDB" id="A0A0A9A271"/>
<protein>
    <submittedName>
        <fullName evidence="1">Uncharacterized protein</fullName>
    </submittedName>
</protein>
<dbReference type="EMBL" id="GBRH01256773">
    <property type="protein sequence ID" value="JAD41122.1"/>
    <property type="molecule type" value="Transcribed_RNA"/>
</dbReference>
<dbReference type="PROSITE" id="PS51257">
    <property type="entry name" value="PROKAR_LIPOPROTEIN"/>
    <property type="match status" value="1"/>
</dbReference>
<evidence type="ECO:0000313" key="1">
    <source>
        <dbReference type="EMBL" id="JAD41122.1"/>
    </source>
</evidence>